<dbReference type="Gene3D" id="3.40.630.30">
    <property type="match status" value="1"/>
</dbReference>
<dbReference type="PANTHER" id="PTHR43792">
    <property type="entry name" value="GNAT FAMILY, PUTATIVE (AFU_ORTHOLOGUE AFUA_3G00765)-RELATED-RELATED"/>
    <property type="match status" value="1"/>
</dbReference>
<dbReference type="SUPFAM" id="SSF55729">
    <property type="entry name" value="Acyl-CoA N-acyltransferases (Nat)"/>
    <property type="match status" value="1"/>
</dbReference>
<dbReference type="OrthoDB" id="6293260at2"/>
<evidence type="ECO:0000313" key="2">
    <source>
        <dbReference type="EMBL" id="PUB12178.1"/>
    </source>
</evidence>
<dbReference type="EMBL" id="QBUD01000011">
    <property type="protein sequence ID" value="PUB12178.1"/>
    <property type="molecule type" value="Genomic_DNA"/>
</dbReference>
<accession>A0A2T6KBF3</accession>
<evidence type="ECO:0000313" key="3">
    <source>
        <dbReference type="Proteomes" id="UP000244523"/>
    </source>
</evidence>
<dbReference type="Pfam" id="PF13302">
    <property type="entry name" value="Acetyltransf_3"/>
    <property type="match status" value="1"/>
</dbReference>
<comment type="caution">
    <text evidence="2">The sequence shown here is derived from an EMBL/GenBank/DDBJ whole genome shotgun (WGS) entry which is preliminary data.</text>
</comment>
<feature type="domain" description="N-acetyltransferase" evidence="1">
    <location>
        <begin position="15"/>
        <end position="150"/>
    </location>
</feature>
<sequence length="177" mass="19423">MVNTLISPPTIRTERLVLRAPASEDLPAWTAFLASKRTAHVGGTKNEAEAFVDFAALIGHWTLRGYGRWMLVNPDNDELLGSVGLFYPVGWPEPEIAWTMFEAAEGKGYAFEAAIATRDFAYGNLGFNTVVSCIAPGNDRSIALAERMGAAFERYFQHADIGQMAVYRHLGPTECGH</sequence>
<dbReference type="PANTHER" id="PTHR43792:SF1">
    <property type="entry name" value="N-ACETYLTRANSFERASE DOMAIN-CONTAINING PROTEIN"/>
    <property type="match status" value="1"/>
</dbReference>
<name>A0A2T6KBF3_9RHOB</name>
<proteinExistence type="predicted"/>
<dbReference type="Proteomes" id="UP000244523">
    <property type="component" value="Unassembled WGS sequence"/>
</dbReference>
<protein>
    <submittedName>
        <fullName evidence="2">Ribosomal-protein-alanine N-acetyltransferase</fullName>
    </submittedName>
</protein>
<dbReference type="InterPro" id="IPR000182">
    <property type="entry name" value="GNAT_dom"/>
</dbReference>
<reference evidence="2 3" key="1">
    <citation type="submission" date="2018-04" db="EMBL/GenBank/DDBJ databases">
        <title>Genomic Encyclopedia of Archaeal and Bacterial Type Strains, Phase II (KMG-II): from individual species to whole genera.</title>
        <authorList>
            <person name="Goeker M."/>
        </authorList>
    </citation>
    <scope>NUCLEOTIDE SEQUENCE [LARGE SCALE GENOMIC DNA]</scope>
    <source>
        <strain evidence="2 3">DSM 29955</strain>
    </source>
</reference>
<evidence type="ECO:0000259" key="1">
    <source>
        <dbReference type="Pfam" id="PF13302"/>
    </source>
</evidence>
<dbReference type="InterPro" id="IPR051531">
    <property type="entry name" value="N-acetyltransferase"/>
</dbReference>
<organism evidence="2 3">
    <name type="scientific">Yoonia sediminilitoris</name>
    <dbReference type="NCBI Taxonomy" id="1286148"/>
    <lineage>
        <taxon>Bacteria</taxon>
        <taxon>Pseudomonadati</taxon>
        <taxon>Pseudomonadota</taxon>
        <taxon>Alphaproteobacteria</taxon>
        <taxon>Rhodobacterales</taxon>
        <taxon>Paracoccaceae</taxon>
        <taxon>Yoonia</taxon>
    </lineage>
</organism>
<keyword evidence="3" id="KW-1185">Reference proteome</keyword>
<dbReference type="GO" id="GO:0016747">
    <property type="term" value="F:acyltransferase activity, transferring groups other than amino-acyl groups"/>
    <property type="evidence" value="ECO:0007669"/>
    <property type="project" value="InterPro"/>
</dbReference>
<dbReference type="InterPro" id="IPR016181">
    <property type="entry name" value="Acyl_CoA_acyltransferase"/>
</dbReference>
<dbReference type="AlphaFoldDB" id="A0A2T6KBF3"/>
<keyword evidence="2" id="KW-0808">Transferase</keyword>
<gene>
    <name evidence="2" type="ORF">C8N45_111155</name>
</gene>